<dbReference type="GO" id="GO:0003677">
    <property type="term" value="F:DNA binding"/>
    <property type="evidence" value="ECO:0007669"/>
    <property type="project" value="InterPro"/>
</dbReference>
<dbReference type="InterPro" id="IPR012337">
    <property type="entry name" value="RNaseH-like_sf"/>
</dbReference>
<organism evidence="2 3">
    <name type="scientific">Candidatus Nomurabacteria bacterium GW2011_GWA1_46_11</name>
    <dbReference type="NCBI Taxonomy" id="1618732"/>
    <lineage>
        <taxon>Bacteria</taxon>
        <taxon>Candidatus Nomuraibacteriota</taxon>
    </lineage>
</organism>
<evidence type="ECO:0000313" key="3">
    <source>
        <dbReference type="Proteomes" id="UP000034107"/>
    </source>
</evidence>
<dbReference type="InterPro" id="IPR002559">
    <property type="entry name" value="Transposase_11"/>
</dbReference>
<gene>
    <name evidence="2" type="ORF">UX31_C0016G0015</name>
</gene>
<comment type="caution">
    <text evidence="2">The sequence shown here is derived from an EMBL/GenBank/DDBJ whole genome shotgun (WGS) entry which is preliminary data.</text>
</comment>
<dbReference type="Pfam" id="PF01609">
    <property type="entry name" value="DDE_Tnp_1"/>
    <property type="match status" value="1"/>
</dbReference>
<dbReference type="AlphaFoldDB" id="A0A0G1QUP5"/>
<dbReference type="GO" id="GO:0006313">
    <property type="term" value="P:DNA transposition"/>
    <property type="evidence" value="ECO:0007669"/>
    <property type="project" value="InterPro"/>
</dbReference>
<dbReference type="EMBL" id="LCLS01000016">
    <property type="protein sequence ID" value="KKU21538.1"/>
    <property type="molecule type" value="Genomic_DNA"/>
</dbReference>
<evidence type="ECO:0000313" key="2">
    <source>
        <dbReference type="EMBL" id="KKU21538.1"/>
    </source>
</evidence>
<dbReference type="Proteomes" id="UP000034107">
    <property type="component" value="Unassembled WGS sequence"/>
</dbReference>
<dbReference type="GO" id="GO:0004803">
    <property type="term" value="F:transposase activity"/>
    <property type="evidence" value="ECO:0007669"/>
    <property type="project" value="InterPro"/>
</dbReference>
<dbReference type="SUPFAM" id="SSF53098">
    <property type="entry name" value="Ribonuclease H-like"/>
    <property type="match status" value="1"/>
</dbReference>
<proteinExistence type="predicted"/>
<sequence length="334" mass="38389">MVTKKQYIEYLVHTPVNYTCSNLANHLDGVSHDAVSDFLLRNKATSKQVWELGKSVIENRPEGYLILDDSVQDKNYSREIEMVKKQYSGTTHSLVRGIGVVNLVHYHPASGFNPVDYRVYAPMQDGKTKQNHAQEMVTLARSDKGIKAATLLMDSFYASATNLKLFHRMGLIFFSQLKSNRLVSLTKEGGYIHMADLDWNEESLKYGLSVKLRELPFRLQLFKVVAPNGDIDWVVTNHPERLASGVVQKENELRWKIEEMHRELKELTGIESCQARKSRAQRNHISYCYQTWFSLKRRARELKITAYALHTGLYSEYLKKVLKQPIVPAYCLGS</sequence>
<accession>A0A0G1QUP5</accession>
<protein>
    <submittedName>
        <fullName evidence="2">Transposase IS4 family protein</fullName>
    </submittedName>
</protein>
<evidence type="ECO:0000259" key="1">
    <source>
        <dbReference type="Pfam" id="PF01609"/>
    </source>
</evidence>
<reference evidence="2 3" key="1">
    <citation type="journal article" date="2015" name="Nature">
        <title>rRNA introns, odd ribosomes, and small enigmatic genomes across a large radiation of phyla.</title>
        <authorList>
            <person name="Brown C.T."/>
            <person name="Hug L.A."/>
            <person name="Thomas B.C."/>
            <person name="Sharon I."/>
            <person name="Castelle C.J."/>
            <person name="Singh A."/>
            <person name="Wilkins M.J."/>
            <person name="Williams K.H."/>
            <person name="Banfield J.F."/>
        </authorList>
    </citation>
    <scope>NUCLEOTIDE SEQUENCE [LARGE SCALE GENOMIC DNA]</scope>
</reference>
<feature type="domain" description="Transposase IS4-like" evidence="1">
    <location>
        <begin position="114"/>
        <end position="285"/>
    </location>
</feature>
<name>A0A0G1QUP5_9BACT</name>